<name>A0A2H4SAZ5_CORMI</name>
<dbReference type="InterPro" id="IPR017441">
    <property type="entry name" value="Protein_kinase_ATP_BS"/>
</dbReference>
<evidence type="ECO:0000256" key="1">
    <source>
        <dbReference type="ARBA" id="ARBA00008874"/>
    </source>
</evidence>
<keyword evidence="6 13" id="KW-0418">Kinase</keyword>
<proteinExistence type="inferred from homology"/>
<evidence type="ECO:0000256" key="6">
    <source>
        <dbReference type="ARBA" id="ARBA00022777"/>
    </source>
</evidence>
<dbReference type="Proteomes" id="UP000323067">
    <property type="component" value="Chromosome vi"/>
</dbReference>
<protein>
    <recommendedName>
        <fullName evidence="2">non-specific serine/threonine protein kinase</fullName>
        <ecNumber evidence="2">2.7.11.1</ecNumber>
    </recommendedName>
</protein>
<dbReference type="InterPro" id="IPR011009">
    <property type="entry name" value="Kinase-like_dom_sf"/>
</dbReference>
<keyword evidence="5 10" id="KW-0547">Nucleotide-binding</keyword>
<evidence type="ECO:0000256" key="9">
    <source>
        <dbReference type="ARBA" id="ARBA00048679"/>
    </source>
</evidence>
<gene>
    <name evidence="13" type="ORF">A9K55_005573</name>
</gene>
<reference evidence="13 14" key="1">
    <citation type="journal article" date="2017" name="BMC Genomics">
        <title>Chromosome level assembly and secondary metabolite potential of the parasitic fungus Cordyceps militaris.</title>
        <authorList>
            <person name="Kramer G.J."/>
            <person name="Nodwell J.R."/>
        </authorList>
    </citation>
    <scope>NUCLEOTIDE SEQUENCE [LARGE SCALE GENOMIC DNA]</scope>
    <source>
        <strain evidence="13 14">ATCC 34164</strain>
    </source>
</reference>
<feature type="region of interest" description="Disordered" evidence="11">
    <location>
        <begin position="613"/>
        <end position="632"/>
    </location>
</feature>
<keyword evidence="4" id="KW-0808">Transferase</keyword>
<feature type="domain" description="Protein kinase" evidence="12">
    <location>
        <begin position="36"/>
        <end position="315"/>
    </location>
</feature>
<feature type="region of interest" description="Disordered" evidence="11">
    <location>
        <begin position="405"/>
        <end position="424"/>
    </location>
</feature>
<dbReference type="InterPro" id="IPR000719">
    <property type="entry name" value="Prot_kinase_dom"/>
</dbReference>
<dbReference type="InterPro" id="IPR050629">
    <property type="entry name" value="STE20/SPS1-PAK"/>
</dbReference>
<evidence type="ECO:0000256" key="7">
    <source>
        <dbReference type="ARBA" id="ARBA00022840"/>
    </source>
</evidence>
<dbReference type="VEuPathDB" id="FungiDB:CCM_03410"/>
<dbReference type="AlphaFoldDB" id="A0A2H4SAZ5"/>
<dbReference type="GO" id="GO:0004674">
    <property type="term" value="F:protein serine/threonine kinase activity"/>
    <property type="evidence" value="ECO:0007669"/>
    <property type="project" value="UniProtKB-KW"/>
</dbReference>
<keyword evidence="7 10" id="KW-0067">ATP-binding</keyword>
<dbReference type="OrthoDB" id="4869036at2759"/>
<dbReference type="PROSITE" id="PS50011">
    <property type="entry name" value="PROTEIN_KINASE_DOM"/>
    <property type="match status" value="1"/>
</dbReference>
<feature type="compositionally biased region" description="Low complexity" evidence="11">
    <location>
        <begin position="494"/>
        <end position="511"/>
    </location>
</feature>
<feature type="region of interest" description="Disordered" evidence="11">
    <location>
        <begin position="494"/>
        <end position="586"/>
    </location>
</feature>
<dbReference type="EMBL" id="CP023323">
    <property type="protein sequence ID" value="ATY60267.1"/>
    <property type="molecule type" value="Genomic_DNA"/>
</dbReference>
<evidence type="ECO:0000256" key="2">
    <source>
        <dbReference type="ARBA" id="ARBA00012513"/>
    </source>
</evidence>
<evidence type="ECO:0000259" key="12">
    <source>
        <dbReference type="PROSITE" id="PS50011"/>
    </source>
</evidence>
<evidence type="ECO:0000313" key="13">
    <source>
        <dbReference type="EMBL" id="ATY60267.1"/>
    </source>
</evidence>
<feature type="binding site" evidence="10">
    <location>
        <position position="66"/>
    </location>
    <ligand>
        <name>ATP</name>
        <dbReference type="ChEBI" id="CHEBI:30616"/>
    </ligand>
</feature>
<feature type="region of interest" description="Disordered" evidence="11">
    <location>
        <begin position="349"/>
        <end position="370"/>
    </location>
</feature>
<dbReference type="PROSITE" id="PS00107">
    <property type="entry name" value="PROTEIN_KINASE_ATP"/>
    <property type="match status" value="1"/>
</dbReference>
<dbReference type="SMART" id="SM00220">
    <property type="entry name" value="S_TKc"/>
    <property type="match status" value="1"/>
</dbReference>
<dbReference type="Pfam" id="PF00069">
    <property type="entry name" value="Pkinase"/>
    <property type="match status" value="1"/>
</dbReference>
<evidence type="ECO:0000313" key="14">
    <source>
        <dbReference type="Proteomes" id="UP000323067"/>
    </source>
</evidence>
<evidence type="ECO:0000256" key="3">
    <source>
        <dbReference type="ARBA" id="ARBA00022527"/>
    </source>
</evidence>
<dbReference type="VEuPathDB" id="FungiDB:A9K55_005573"/>
<dbReference type="EC" id="2.7.11.1" evidence="2"/>
<accession>A0A2H4SAZ5</accession>
<comment type="catalytic activity">
    <reaction evidence="8">
        <text>L-threonyl-[protein] + ATP = O-phospho-L-threonyl-[protein] + ADP + H(+)</text>
        <dbReference type="Rhea" id="RHEA:46608"/>
        <dbReference type="Rhea" id="RHEA-COMP:11060"/>
        <dbReference type="Rhea" id="RHEA-COMP:11605"/>
        <dbReference type="ChEBI" id="CHEBI:15378"/>
        <dbReference type="ChEBI" id="CHEBI:30013"/>
        <dbReference type="ChEBI" id="CHEBI:30616"/>
        <dbReference type="ChEBI" id="CHEBI:61977"/>
        <dbReference type="ChEBI" id="CHEBI:456216"/>
        <dbReference type="EC" id="2.7.11.1"/>
    </reaction>
</comment>
<dbReference type="SUPFAM" id="SSF56112">
    <property type="entry name" value="Protein kinase-like (PK-like)"/>
    <property type="match status" value="1"/>
</dbReference>
<dbReference type="InterPro" id="IPR008271">
    <property type="entry name" value="Ser/Thr_kinase_AS"/>
</dbReference>
<dbReference type="GO" id="GO:0005524">
    <property type="term" value="F:ATP binding"/>
    <property type="evidence" value="ECO:0007669"/>
    <property type="project" value="UniProtKB-UniRule"/>
</dbReference>
<dbReference type="GO" id="GO:0005737">
    <property type="term" value="C:cytoplasm"/>
    <property type="evidence" value="ECO:0007669"/>
    <property type="project" value="TreeGrafter"/>
</dbReference>
<evidence type="ECO:0000256" key="5">
    <source>
        <dbReference type="ARBA" id="ARBA00022741"/>
    </source>
</evidence>
<comment type="similarity">
    <text evidence="1">Belongs to the protein kinase superfamily. STE Ser/Thr protein kinase family. STE20 subfamily.</text>
</comment>
<dbReference type="PANTHER" id="PTHR48012:SF10">
    <property type="entry name" value="FI20177P1"/>
    <property type="match status" value="1"/>
</dbReference>
<comment type="catalytic activity">
    <reaction evidence="9">
        <text>L-seryl-[protein] + ATP = O-phospho-L-seryl-[protein] + ADP + H(+)</text>
        <dbReference type="Rhea" id="RHEA:17989"/>
        <dbReference type="Rhea" id="RHEA-COMP:9863"/>
        <dbReference type="Rhea" id="RHEA-COMP:11604"/>
        <dbReference type="ChEBI" id="CHEBI:15378"/>
        <dbReference type="ChEBI" id="CHEBI:29999"/>
        <dbReference type="ChEBI" id="CHEBI:30616"/>
        <dbReference type="ChEBI" id="CHEBI:83421"/>
        <dbReference type="ChEBI" id="CHEBI:456216"/>
        <dbReference type="EC" id="2.7.11.1"/>
    </reaction>
</comment>
<sequence length="675" mass="71624">MATASTTKKRALLDAERANAAALAHTLAASQPPPPYHLLELIGKGSFGRVYKARTCSSSPSLVAVKVIDIERGDAAAPGLADTLADLQTELRALRALDDATNVNHVLEALLVGPAVWLVVEYCAGGSVATLMRPVRDAAGTATGGLRERWIVPVLRETAAALAWVHARGVIHRDVKAANVLVAEDGRGVQLCDFGVAAMLRGTAEKRKTLVGTPHAMAPELLAGSTSAAAAGDGYGTEVDVWAFGALACELATGRPPNAALGMGLAKLGRQLQMEMPRLVGDAHSAGLKDLVACCLQRDPAARPTMEAVRRHAYLADTETRFPTASLAQLVRAFRLWEAQGGDRRSLFAEGGAAGMSDGGAEHEDSDDDGVLDWNFSTAVEADVDHVLDASDSEALAGAYGIDSRREEPQQTYRRRRRAPPKHAAAAAAVKSPLEKVFDSNTLSNYDEYSRQYYAKFLPAPVQQALWQNGVAPADGADRDSLIDLDLCLVVDSGNSSSSSSDSSSSSAFSSVDLGTETIRPGPLEWGEAGEPQGDGSMRRATQDWKFPSFFPQPALESSRSPPPRWDEAAAAAAAASDASHSRGESLDSLIDLDWSVAPPPPPPMNVECRRVAETQHRPREPPAPLAPLPQVMLGQAGDEQVKDELRRLTASLSEHLRYATVQLGSLPVGRASEN</sequence>
<dbReference type="PROSITE" id="PS00108">
    <property type="entry name" value="PROTEIN_KINASE_ST"/>
    <property type="match status" value="1"/>
</dbReference>
<evidence type="ECO:0000256" key="8">
    <source>
        <dbReference type="ARBA" id="ARBA00047899"/>
    </source>
</evidence>
<dbReference type="PANTHER" id="PTHR48012">
    <property type="entry name" value="STERILE20-LIKE KINASE, ISOFORM B-RELATED"/>
    <property type="match status" value="1"/>
</dbReference>
<dbReference type="Gene3D" id="1.10.510.10">
    <property type="entry name" value="Transferase(Phosphotransferase) domain 1"/>
    <property type="match status" value="1"/>
</dbReference>
<organism evidence="13 14">
    <name type="scientific">Cordyceps militaris</name>
    <name type="common">Caterpillar fungus</name>
    <name type="synonym">Clavaria militaris</name>
    <dbReference type="NCBI Taxonomy" id="73501"/>
    <lineage>
        <taxon>Eukaryota</taxon>
        <taxon>Fungi</taxon>
        <taxon>Dikarya</taxon>
        <taxon>Ascomycota</taxon>
        <taxon>Pezizomycotina</taxon>
        <taxon>Sordariomycetes</taxon>
        <taxon>Hypocreomycetidae</taxon>
        <taxon>Hypocreales</taxon>
        <taxon>Cordycipitaceae</taxon>
        <taxon>Cordyceps</taxon>
    </lineage>
</organism>
<keyword evidence="3" id="KW-0723">Serine/threonine-protein kinase</keyword>
<evidence type="ECO:0000256" key="4">
    <source>
        <dbReference type="ARBA" id="ARBA00022679"/>
    </source>
</evidence>
<evidence type="ECO:0000256" key="11">
    <source>
        <dbReference type="SAM" id="MobiDB-lite"/>
    </source>
</evidence>
<evidence type="ECO:0000256" key="10">
    <source>
        <dbReference type="PROSITE-ProRule" id="PRU10141"/>
    </source>
</evidence>